<dbReference type="Gene3D" id="3.30.460.10">
    <property type="entry name" value="Beta Polymerase, domain 2"/>
    <property type="match status" value="1"/>
</dbReference>
<evidence type="ECO:0000313" key="1">
    <source>
        <dbReference type="EMBL" id="KHF37799.1"/>
    </source>
</evidence>
<evidence type="ECO:0000313" key="2">
    <source>
        <dbReference type="Proteomes" id="UP000030832"/>
    </source>
</evidence>
<keyword evidence="2" id="KW-1185">Reference proteome</keyword>
<dbReference type="STRING" id="333138.LQ50_25240"/>
<proteinExistence type="predicted"/>
<sequence length="267" mass="31445">MRTHEYDKQLDRYNLDVFSILNKLVINSDDLVIICGSVIEGFSNAGSDLDIYVIYRESPKYPEKENVTITYFGDEYHDFIHDMPINVEIIKLERVNQLIDDINSSIKQRRLDFNRIREIELYHRLVTAYPIKGKEAFESIIYSKLDLEGYLKSAAKNRFKLSENRQDDAVGALESEDYYTAYLNARSCLEKAMESLLHIKGQTNPKDKWLIKKLFRVFDKQDQKVKKFLSLYIGNNFSEINEQLLKQETIDMIRFAQELRNETVELI</sequence>
<dbReference type="AlphaFoldDB" id="A0A0B0ICN3"/>
<dbReference type="OrthoDB" id="2861242at2"/>
<comment type="caution">
    <text evidence="1">The sequence shown here is derived from an EMBL/GenBank/DDBJ whole genome shotgun (WGS) entry which is preliminary data.</text>
</comment>
<dbReference type="EMBL" id="JRJU01000070">
    <property type="protein sequence ID" value="KHF37799.1"/>
    <property type="molecule type" value="Genomic_DNA"/>
</dbReference>
<reference evidence="1 2" key="1">
    <citation type="submission" date="2014-09" db="EMBL/GenBank/DDBJ databases">
        <title>Genome sequencing and annotation of Bacillus Okhensis strain Kh10-101T.</title>
        <authorList>
            <person name="Prakash J.S."/>
        </authorList>
    </citation>
    <scope>NUCLEOTIDE SEQUENCE [LARGE SCALE GENOMIC DNA]</scope>
    <source>
        <strain evidence="2">Kh10-101T</strain>
    </source>
</reference>
<name>A0A0B0ICN3_9BACI</name>
<protein>
    <recommendedName>
        <fullName evidence="3">Polymerase nucleotidyl transferase domain-containing protein</fullName>
    </recommendedName>
</protein>
<dbReference type="RefSeq" id="WP_034634130.1">
    <property type="nucleotide sequence ID" value="NZ_JRJU01000070.1"/>
</dbReference>
<dbReference type="eggNOG" id="ENOG5030EK5">
    <property type="taxonomic scope" value="Bacteria"/>
</dbReference>
<gene>
    <name evidence="1" type="ORF">LQ50_25240</name>
</gene>
<dbReference type="SUPFAM" id="SSF81301">
    <property type="entry name" value="Nucleotidyltransferase"/>
    <property type="match status" value="1"/>
</dbReference>
<dbReference type="InterPro" id="IPR043519">
    <property type="entry name" value="NT_sf"/>
</dbReference>
<accession>A0A0B0ICN3</accession>
<dbReference type="Proteomes" id="UP000030832">
    <property type="component" value="Unassembled WGS sequence"/>
</dbReference>
<evidence type="ECO:0008006" key="3">
    <source>
        <dbReference type="Google" id="ProtNLM"/>
    </source>
</evidence>
<organism evidence="1 2">
    <name type="scientific">Halalkalibacter okhensis</name>
    <dbReference type="NCBI Taxonomy" id="333138"/>
    <lineage>
        <taxon>Bacteria</taxon>
        <taxon>Bacillati</taxon>
        <taxon>Bacillota</taxon>
        <taxon>Bacilli</taxon>
        <taxon>Bacillales</taxon>
        <taxon>Bacillaceae</taxon>
        <taxon>Halalkalibacter</taxon>
    </lineage>
</organism>